<keyword evidence="1" id="KW-0812">Transmembrane</keyword>
<dbReference type="AlphaFoldDB" id="A0A6J6VE09"/>
<name>A0A6J6VE09_9ZZZZ</name>
<sequence>MGLLGGGRDGGGRVGGTGRGRLWKVLGVAGLAGVAATGVVVARDHRRRTQMSPDEVRDRLRERLAAAEDSES</sequence>
<protein>
    <submittedName>
        <fullName evidence="2">Unannotated protein</fullName>
    </submittedName>
</protein>
<keyword evidence="1" id="KW-1133">Transmembrane helix</keyword>
<keyword evidence="1" id="KW-0472">Membrane</keyword>
<accession>A0A6J6VE09</accession>
<dbReference type="EMBL" id="CAEZYQ010000045">
    <property type="protein sequence ID" value="CAB4769944.1"/>
    <property type="molecule type" value="Genomic_DNA"/>
</dbReference>
<evidence type="ECO:0000256" key="1">
    <source>
        <dbReference type="SAM" id="Phobius"/>
    </source>
</evidence>
<reference evidence="2" key="1">
    <citation type="submission" date="2020-05" db="EMBL/GenBank/DDBJ databases">
        <authorList>
            <person name="Chiriac C."/>
            <person name="Salcher M."/>
            <person name="Ghai R."/>
            <person name="Kavagutti S V."/>
        </authorList>
    </citation>
    <scope>NUCLEOTIDE SEQUENCE</scope>
</reference>
<evidence type="ECO:0000313" key="2">
    <source>
        <dbReference type="EMBL" id="CAB4769944.1"/>
    </source>
</evidence>
<gene>
    <name evidence="2" type="ORF">UFOPK2761_03330</name>
</gene>
<organism evidence="2">
    <name type="scientific">freshwater metagenome</name>
    <dbReference type="NCBI Taxonomy" id="449393"/>
    <lineage>
        <taxon>unclassified sequences</taxon>
        <taxon>metagenomes</taxon>
        <taxon>ecological metagenomes</taxon>
    </lineage>
</organism>
<feature type="transmembrane region" description="Helical" evidence="1">
    <location>
        <begin position="22"/>
        <end position="42"/>
    </location>
</feature>
<proteinExistence type="predicted"/>